<reference evidence="2 3" key="1">
    <citation type="submission" date="2021-03" db="EMBL/GenBank/DDBJ databases">
        <title>Genomic Encyclopedia of Type Strains, Phase IV (KMG-IV): sequencing the most valuable type-strain genomes for metagenomic binning, comparative biology and taxonomic classification.</title>
        <authorList>
            <person name="Goeker M."/>
        </authorList>
    </citation>
    <scope>NUCLEOTIDE SEQUENCE [LARGE SCALE GENOMIC DNA]</scope>
    <source>
        <strain evidence="2 3">DSM 26048</strain>
    </source>
</reference>
<accession>A0ABS4IXV2</accession>
<proteinExistence type="predicted"/>
<keyword evidence="3" id="KW-1185">Reference proteome</keyword>
<comment type="caution">
    <text evidence="2">The sequence shown here is derived from an EMBL/GenBank/DDBJ whole genome shotgun (WGS) entry which is preliminary data.</text>
</comment>
<sequence>MIEAQILYGKLKAICQEMGNNLFRNSRSALLARDRSYAVGLLTGDLELAVQIQYDPEHLFALRESTRSMFDYFSYDIAEGDVLLIADPYQGGTQGQTITMAAPYFHDGELMLFPVIRAQMSDMAGEYPGGYHAEAFEVWQESLRLSPIKLYKGGVLQRDVMRFLLANSRVSTLFASDLLAMYACGQAAHQQIQALLKQIRPEMIKEYVSLMFDYNAKRVYKHIQSFSTVSGQGKAVFTAGAAGQVEITVTVRREENELVLDFTGTGSEVAGPYNSPPAMTAAYAVWPVLAPVFEDISINEGTLRAFRVKADEGSLVHPNFPAATAFSGKVTGHFIAQAVSQALKGSFAASDGGSDIHGPGPQAILYEPVGLSPETELLFLTPGFPTAANGWGPPGLNGDRLLVSAEELEMHHGFQLWKREREDEAQGGMIVTMINGQEALQMNVIVPEGEAGSIGCITVGETAYRRSANAVTLQKGDQLVFHYPGARSGESGGTA</sequence>
<keyword evidence="2" id="KW-0378">Hydrolase</keyword>
<name>A0ABS4IXV2_9BACL</name>
<dbReference type="InterPro" id="IPR003692">
    <property type="entry name" value="Hydantoinase_B"/>
</dbReference>
<evidence type="ECO:0000259" key="1">
    <source>
        <dbReference type="Pfam" id="PF02538"/>
    </source>
</evidence>
<organism evidence="2 3">
    <name type="scientific">Paenibacillus eucommiae</name>
    <dbReference type="NCBI Taxonomy" id="1355755"/>
    <lineage>
        <taxon>Bacteria</taxon>
        <taxon>Bacillati</taxon>
        <taxon>Bacillota</taxon>
        <taxon>Bacilli</taxon>
        <taxon>Bacillales</taxon>
        <taxon>Paenibacillaceae</taxon>
        <taxon>Paenibacillus</taxon>
    </lineage>
</organism>
<dbReference type="RefSeq" id="WP_209972541.1">
    <property type="nucleotide sequence ID" value="NZ_JAGGLB010000010.1"/>
</dbReference>
<evidence type="ECO:0000313" key="3">
    <source>
        <dbReference type="Proteomes" id="UP001519287"/>
    </source>
</evidence>
<dbReference type="EC" id="3.5.2.14" evidence="2"/>
<dbReference type="EMBL" id="JAGGLB010000010">
    <property type="protein sequence ID" value="MBP1991816.1"/>
    <property type="molecule type" value="Genomic_DNA"/>
</dbReference>
<dbReference type="Pfam" id="PF02538">
    <property type="entry name" value="Hydantoinase_B"/>
    <property type="match status" value="1"/>
</dbReference>
<dbReference type="PANTHER" id="PTHR11365">
    <property type="entry name" value="5-OXOPROLINASE RELATED"/>
    <property type="match status" value="1"/>
</dbReference>
<feature type="domain" description="Hydantoinase B/oxoprolinase" evidence="1">
    <location>
        <begin position="2"/>
        <end position="349"/>
    </location>
</feature>
<gene>
    <name evidence="2" type="ORF">J2Z66_003423</name>
</gene>
<dbReference type="GO" id="GO:0047423">
    <property type="term" value="F:N-methylhydantoinase (ATP-hydrolyzing) activity"/>
    <property type="evidence" value="ECO:0007669"/>
    <property type="project" value="UniProtKB-EC"/>
</dbReference>
<protein>
    <submittedName>
        <fullName evidence="2">N-methylhydantoinase B</fullName>
        <ecNumber evidence="2">3.5.2.14</ecNumber>
    </submittedName>
</protein>
<dbReference type="Proteomes" id="UP001519287">
    <property type="component" value="Unassembled WGS sequence"/>
</dbReference>
<dbReference type="InterPro" id="IPR045079">
    <property type="entry name" value="Oxoprolinase-like"/>
</dbReference>
<evidence type="ECO:0000313" key="2">
    <source>
        <dbReference type="EMBL" id="MBP1991816.1"/>
    </source>
</evidence>
<dbReference type="PANTHER" id="PTHR11365:SF23">
    <property type="entry name" value="HYPOTHETICAL 5-OXOPROLINASE (EUROFUNG)-RELATED"/>
    <property type="match status" value="1"/>
</dbReference>